<evidence type="ECO:0000313" key="2">
    <source>
        <dbReference type="Proteomes" id="UP000194551"/>
    </source>
</evidence>
<evidence type="ECO:0000313" key="1">
    <source>
        <dbReference type="EMBL" id="OTZ92904.1"/>
    </source>
</evidence>
<name>A0A9X6K9A1_BACTU</name>
<dbReference type="Proteomes" id="UP000194551">
    <property type="component" value="Unassembled WGS sequence"/>
</dbReference>
<dbReference type="EMBL" id="NFEM01000158">
    <property type="protein sequence ID" value="OTZ92904.1"/>
    <property type="molecule type" value="Genomic_DNA"/>
</dbReference>
<comment type="caution">
    <text evidence="1">The sequence shown here is derived from an EMBL/GenBank/DDBJ whole genome shotgun (WGS) entry which is preliminary data.</text>
</comment>
<gene>
    <name evidence="1" type="ORF">BK774_35505</name>
</gene>
<organism evidence="1 2">
    <name type="scientific">Bacillus thuringiensis</name>
    <dbReference type="NCBI Taxonomy" id="1428"/>
    <lineage>
        <taxon>Bacteria</taxon>
        <taxon>Bacillati</taxon>
        <taxon>Bacillota</taxon>
        <taxon>Bacilli</taxon>
        <taxon>Bacillales</taxon>
        <taxon>Bacillaceae</taxon>
        <taxon>Bacillus</taxon>
        <taxon>Bacillus cereus group</taxon>
    </lineage>
</organism>
<protein>
    <submittedName>
        <fullName evidence="1">Uncharacterized protein</fullName>
    </submittedName>
</protein>
<proteinExistence type="predicted"/>
<reference evidence="1 2" key="1">
    <citation type="submission" date="2016-10" db="EMBL/GenBank/DDBJ databases">
        <title>Comparative genomics of Bacillus thuringiensis reveals a path to pathogens against multiple invertebrate hosts.</title>
        <authorList>
            <person name="Zheng J."/>
            <person name="Gao Q."/>
            <person name="Liu H."/>
            <person name="Peng D."/>
            <person name="Ruan L."/>
            <person name="Sun M."/>
        </authorList>
    </citation>
    <scope>NUCLEOTIDE SEQUENCE [LARGE SCALE GENOMIC DNA]</scope>
    <source>
        <strain evidence="1">HD5</strain>
    </source>
</reference>
<dbReference type="AlphaFoldDB" id="A0A9X6K9A1"/>
<sequence length="68" mass="8027">MCAYKEIFCVYVICNYVKIDKTTFENVGSSCCLTELHQKTNSITRELVFWVKFSIFIASLKEIRFFLI</sequence>
<accession>A0A9X6K9A1</accession>